<name>A0ABR4AIZ7_9LECA</name>
<dbReference type="Pfam" id="PF13561">
    <property type="entry name" value="adh_short_C2"/>
    <property type="match status" value="1"/>
</dbReference>
<dbReference type="PROSITE" id="PS00061">
    <property type="entry name" value="ADH_SHORT"/>
    <property type="match status" value="1"/>
</dbReference>
<comment type="similarity">
    <text evidence="1">Belongs to the short-chain dehydrogenases/reductases (SDR) family.</text>
</comment>
<dbReference type="EMBL" id="JBHFEH010000141">
    <property type="protein sequence ID" value="KAL2045459.1"/>
    <property type="molecule type" value="Genomic_DNA"/>
</dbReference>
<gene>
    <name evidence="4" type="ORF">ABVK25_012080</name>
</gene>
<dbReference type="PANTHER" id="PTHR24321:SF12">
    <property type="entry name" value="SHORT-CHAIN DEHYDROGENASE_REDUCTASE FAMILY, PUTATIVE (AFU_ORTHOLOGUE AFUA_5G14340)-RELATED"/>
    <property type="match status" value="1"/>
</dbReference>
<evidence type="ECO:0000313" key="5">
    <source>
        <dbReference type="Proteomes" id="UP001590951"/>
    </source>
</evidence>
<protein>
    <submittedName>
        <fullName evidence="4">Uncharacterized protein</fullName>
    </submittedName>
</protein>
<dbReference type="InterPro" id="IPR036291">
    <property type="entry name" value="NAD(P)-bd_dom_sf"/>
</dbReference>
<keyword evidence="3" id="KW-0560">Oxidoreductase</keyword>
<accession>A0ABR4AIZ7</accession>
<evidence type="ECO:0000313" key="4">
    <source>
        <dbReference type="EMBL" id="KAL2045459.1"/>
    </source>
</evidence>
<comment type="caution">
    <text evidence="4">The sequence shown here is derived from an EMBL/GenBank/DDBJ whole genome shotgun (WGS) entry which is preliminary data.</text>
</comment>
<dbReference type="PRINTS" id="PR00080">
    <property type="entry name" value="SDRFAMILY"/>
</dbReference>
<dbReference type="PANTHER" id="PTHR24321">
    <property type="entry name" value="DEHYDROGENASES, SHORT CHAIN"/>
    <property type="match status" value="1"/>
</dbReference>
<evidence type="ECO:0000256" key="1">
    <source>
        <dbReference type="ARBA" id="ARBA00006484"/>
    </source>
</evidence>
<keyword evidence="5" id="KW-1185">Reference proteome</keyword>
<keyword evidence="2" id="KW-0521">NADP</keyword>
<dbReference type="PRINTS" id="PR00081">
    <property type="entry name" value="GDHRDH"/>
</dbReference>
<dbReference type="InterPro" id="IPR002347">
    <property type="entry name" value="SDR_fam"/>
</dbReference>
<dbReference type="InterPro" id="IPR020904">
    <property type="entry name" value="Sc_DH/Rdtase_CS"/>
</dbReference>
<proteinExistence type="inferred from homology"/>
<evidence type="ECO:0000256" key="3">
    <source>
        <dbReference type="ARBA" id="ARBA00023002"/>
    </source>
</evidence>
<reference evidence="4 5" key="1">
    <citation type="submission" date="2024-09" db="EMBL/GenBank/DDBJ databases">
        <title>Rethinking Asexuality: The Enigmatic Case of Functional Sexual Genes in Lepraria (Stereocaulaceae).</title>
        <authorList>
            <person name="Doellman M."/>
            <person name="Sun Y."/>
            <person name="Barcenas-Pena A."/>
            <person name="Lumbsch H.T."/>
            <person name="Grewe F."/>
        </authorList>
    </citation>
    <scope>NUCLEOTIDE SEQUENCE [LARGE SCALE GENOMIC DNA]</scope>
    <source>
        <strain evidence="4 5">Grewe 0041</strain>
    </source>
</reference>
<dbReference type="SUPFAM" id="SSF51735">
    <property type="entry name" value="NAD(P)-binding Rossmann-fold domains"/>
    <property type="match status" value="1"/>
</dbReference>
<dbReference type="Gene3D" id="3.40.50.720">
    <property type="entry name" value="NAD(P)-binding Rossmann-like Domain"/>
    <property type="match status" value="1"/>
</dbReference>
<organism evidence="4 5">
    <name type="scientific">Lepraria finkii</name>
    <dbReference type="NCBI Taxonomy" id="1340010"/>
    <lineage>
        <taxon>Eukaryota</taxon>
        <taxon>Fungi</taxon>
        <taxon>Dikarya</taxon>
        <taxon>Ascomycota</taxon>
        <taxon>Pezizomycotina</taxon>
        <taxon>Lecanoromycetes</taxon>
        <taxon>OSLEUM clade</taxon>
        <taxon>Lecanoromycetidae</taxon>
        <taxon>Lecanorales</taxon>
        <taxon>Lecanorineae</taxon>
        <taxon>Stereocaulaceae</taxon>
        <taxon>Lepraria</taxon>
    </lineage>
</organism>
<evidence type="ECO:0000256" key="2">
    <source>
        <dbReference type="ARBA" id="ARBA00022857"/>
    </source>
</evidence>
<dbReference type="CDD" id="cd05233">
    <property type="entry name" value="SDR_c"/>
    <property type="match status" value="1"/>
</dbReference>
<dbReference type="Proteomes" id="UP001590951">
    <property type="component" value="Unassembled WGS sequence"/>
</dbReference>
<sequence length="316" mass="33459">MVFAFGTVNVLLLPIPVSLFTKFINSQRFWRQSNPQLARSKMAATLDGFAVVPGAGSGIGRDCALAYAVAGAAGVVFADINIEAAKEAAAESRGRGPHPSYKAIAVAVDVTKEENVSSLMDQAVSEFGRIDYAVNSAGIGVKAPAEIADASLAEFEQFFDVNVKGTLLFCKYATQAMKKQEPRTCQGCAAERDLGRGVIINIGSLNSYVPVPGIVQYTAAKHALFGITKSAAIDNAPYNIRVNAICPAWVKTKMVDEAFAANPALNEMVKKAVPMGRIALQEEVSDLAIFLSGRGGSYVTGQGWIVDGGTSLQMRT</sequence>